<comment type="subcellular location">
    <subcellularLocation>
        <location evidence="1">Membrane</location>
        <topology evidence="1">Single-pass type I membrane protein</topology>
    </subcellularLocation>
</comment>
<feature type="domain" description="Fibronectin type-III" evidence="10">
    <location>
        <begin position="123"/>
        <end position="231"/>
    </location>
</feature>
<dbReference type="STRING" id="8005.ENSEEEP00000001658"/>
<protein>
    <recommendedName>
        <fullName evidence="10">Fibronectin type-III domain-containing protein</fullName>
    </recommendedName>
</protein>
<proteinExistence type="predicted"/>
<dbReference type="Gene3D" id="2.60.40.10">
    <property type="entry name" value="Immunoglobulins"/>
    <property type="match status" value="1"/>
</dbReference>
<evidence type="ECO:0000256" key="5">
    <source>
        <dbReference type="ARBA" id="ARBA00023136"/>
    </source>
</evidence>
<keyword evidence="4" id="KW-1133">Transmembrane helix</keyword>
<reference evidence="12" key="2">
    <citation type="journal article" date="2017" name="Sci. Adv.">
        <title>A tail of two voltages: Proteomic comparison of the three electric organs of the electric eel.</title>
        <authorList>
            <person name="Traeger L.L."/>
            <person name="Sabat G."/>
            <person name="Barrett-Wilt G.A."/>
            <person name="Wells G.B."/>
            <person name="Sussman M.R."/>
        </authorList>
    </citation>
    <scope>NUCLEOTIDE SEQUENCE [LARGE SCALE GENOMIC DNA]</scope>
</reference>
<dbReference type="OMA" id="PQHENQI"/>
<dbReference type="Proteomes" id="UP000314983">
    <property type="component" value="Chromosome 8"/>
</dbReference>
<reference evidence="12" key="1">
    <citation type="journal article" date="2014" name="Science">
        <title>Nonhuman genetics. Genomic basis for the convergent evolution of electric organs.</title>
        <authorList>
            <person name="Gallant J.R."/>
            <person name="Traeger L.L."/>
            <person name="Volkening J.D."/>
            <person name="Moffett H."/>
            <person name="Chen P.H."/>
            <person name="Novina C.D."/>
            <person name="Phillips G.N.Jr."/>
            <person name="Anand R."/>
            <person name="Wells G.B."/>
            <person name="Pinch M."/>
            <person name="Guth R."/>
            <person name="Unguez G.A."/>
            <person name="Albert J.S."/>
            <person name="Zakon H.H."/>
            <person name="Samanta M.P."/>
            <person name="Sussman M.R."/>
        </authorList>
    </citation>
    <scope>NUCLEOTIDE SEQUENCE [LARGE SCALE GENOMIC DNA]</scope>
</reference>
<dbReference type="GeneID" id="113567475"/>
<organism evidence="11 12">
    <name type="scientific">Electrophorus electricus</name>
    <name type="common">Electric eel</name>
    <name type="synonym">Gymnotus electricus</name>
    <dbReference type="NCBI Taxonomy" id="8005"/>
    <lineage>
        <taxon>Eukaryota</taxon>
        <taxon>Metazoa</taxon>
        <taxon>Chordata</taxon>
        <taxon>Craniata</taxon>
        <taxon>Vertebrata</taxon>
        <taxon>Euteleostomi</taxon>
        <taxon>Actinopterygii</taxon>
        <taxon>Neopterygii</taxon>
        <taxon>Teleostei</taxon>
        <taxon>Ostariophysi</taxon>
        <taxon>Gymnotiformes</taxon>
        <taxon>Gymnotoidei</taxon>
        <taxon>Gymnotidae</taxon>
        <taxon>Electrophorus</taxon>
    </lineage>
</organism>
<dbReference type="InterPro" id="IPR003961">
    <property type="entry name" value="FN3_dom"/>
</dbReference>
<accession>A0A4W4DR73</accession>
<sequence>MAAVHQTLFLLLCCGLVQCCGGECRVSCTTDYRSMLNCSISASDGPLSCDVEAECRSEFDSVNGRCAIRPPHQWCTIQPDNFSIIIEMDTNCTLKVKQLKQQTELEEHTLSHVILYHIIKPWPPINLTLTKNDQAFNISWDTVYTDDDISLLQDDLMYRVRLRPKDNLDEKYYMEYNIHEDCRHQEIQCESLLSGRVYVAEVQASVNPARIPNSGKEWSEWSSSIEWTCPCPDADFMGPKRYFLVLLSVVPLMLLFFGKLRWHIKLYMCQYIPNPQNFFKPLYHTYQGDFKKWVGPVLTFNTMDILEKSVPLQVLSEKPLAALPCQRELLQEHGGGGDGGGRSGSGMGDWSTRSLVNPMSKRYFLGSSSLLTTRSGGHISMDTVTVSDWTGGSRNGPQLEDQPGLEGANQRADGFADDDKVPGLDGQRGPRGQGFEEWQLQATDMENIEESSLDSYSSNEQYDDGYPQVGLDLDTIDSGFLESDCSSPLSSECDGGEQLEAALLSGGVGAHSNYVKQWVAFIPSSGDRSNSGQQSL</sequence>
<evidence type="ECO:0000259" key="10">
    <source>
        <dbReference type="PROSITE" id="PS50853"/>
    </source>
</evidence>
<evidence type="ECO:0000256" key="1">
    <source>
        <dbReference type="ARBA" id="ARBA00004479"/>
    </source>
</evidence>
<evidence type="ECO:0000256" key="9">
    <source>
        <dbReference type="SAM" id="SignalP"/>
    </source>
</evidence>
<keyword evidence="12" id="KW-1185">Reference proteome</keyword>
<feature type="compositionally biased region" description="Gly residues" evidence="8">
    <location>
        <begin position="333"/>
        <end position="347"/>
    </location>
</feature>
<dbReference type="Ensembl" id="ENSEEET00000001693.2">
    <property type="protein sequence ID" value="ENSEEEP00000001658.2"/>
    <property type="gene ID" value="ENSEEEG00000001062.2"/>
</dbReference>
<dbReference type="PANTHER" id="PTHR23037:SF36">
    <property type="entry name" value="INTERLEUKIN 21 RECEPTOR, TANDEM DUPLICATE 1"/>
    <property type="match status" value="1"/>
</dbReference>
<dbReference type="InterPro" id="IPR036116">
    <property type="entry name" value="FN3_sf"/>
</dbReference>
<keyword evidence="6" id="KW-0675">Receptor</keyword>
<feature type="region of interest" description="Disordered" evidence="8">
    <location>
        <begin position="331"/>
        <end position="351"/>
    </location>
</feature>
<dbReference type="RefSeq" id="XP_026857112.2">
    <property type="nucleotide sequence ID" value="XM_027001311.2"/>
</dbReference>
<evidence type="ECO:0000256" key="2">
    <source>
        <dbReference type="ARBA" id="ARBA00022692"/>
    </source>
</evidence>
<reference evidence="11" key="4">
    <citation type="submission" date="2025-08" db="UniProtKB">
        <authorList>
            <consortium name="Ensembl"/>
        </authorList>
    </citation>
    <scope>IDENTIFICATION</scope>
</reference>
<dbReference type="AlphaFoldDB" id="A0A4W4DR73"/>
<dbReference type="PROSITE" id="PS50853">
    <property type="entry name" value="FN3"/>
    <property type="match status" value="1"/>
</dbReference>
<evidence type="ECO:0000313" key="11">
    <source>
        <dbReference type="Ensembl" id="ENSEEEP00000001658.2"/>
    </source>
</evidence>
<gene>
    <name evidence="11" type="primary">LOC113567475</name>
</gene>
<dbReference type="GO" id="GO:0009897">
    <property type="term" value="C:external side of plasma membrane"/>
    <property type="evidence" value="ECO:0007669"/>
    <property type="project" value="TreeGrafter"/>
</dbReference>
<feature type="signal peptide" evidence="9">
    <location>
        <begin position="1"/>
        <end position="22"/>
    </location>
</feature>
<evidence type="ECO:0000313" key="12">
    <source>
        <dbReference type="Proteomes" id="UP000314983"/>
    </source>
</evidence>
<keyword evidence="2" id="KW-0812">Transmembrane</keyword>
<feature type="chain" id="PRO_5044259940" description="Fibronectin type-III domain-containing protein" evidence="9">
    <location>
        <begin position="23"/>
        <end position="536"/>
    </location>
</feature>
<evidence type="ECO:0000256" key="6">
    <source>
        <dbReference type="ARBA" id="ARBA00023170"/>
    </source>
</evidence>
<dbReference type="PANTHER" id="PTHR23037">
    <property type="entry name" value="CYTOKINE RECEPTOR"/>
    <property type="match status" value="1"/>
</dbReference>
<dbReference type="GO" id="GO:0004896">
    <property type="term" value="F:cytokine receptor activity"/>
    <property type="evidence" value="ECO:0007669"/>
    <property type="project" value="TreeGrafter"/>
</dbReference>
<reference evidence="11" key="3">
    <citation type="submission" date="2020-05" db="EMBL/GenBank/DDBJ databases">
        <title>Electrophorus electricus (electric eel) genome, fEleEle1, primary haplotype.</title>
        <authorList>
            <person name="Myers G."/>
            <person name="Meyer A."/>
            <person name="Fedrigo O."/>
            <person name="Formenti G."/>
            <person name="Rhie A."/>
            <person name="Tracey A."/>
            <person name="Sims Y."/>
            <person name="Jarvis E.D."/>
        </authorList>
    </citation>
    <scope>NUCLEOTIDE SEQUENCE [LARGE SCALE GENOMIC DNA]</scope>
</reference>
<keyword evidence="5" id="KW-0472">Membrane</keyword>
<evidence type="ECO:0000256" key="8">
    <source>
        <dbReference type="SAM" id="MobiDB-lite"/>
    </source>
</evidence>
<keyword evidence="3 9" id="KW-0732">Signal</keyword>
<dbReference type="SUPFAM" id="SSF49265">
    <property type="entry name" value="Fibronectin type III"/>
    <property type="match status" value="1"/>
</dbReference>
<evidence type="ECO:0000256" key="7">
    <source>
        <dbReference type="ARBA" id="ARBA00023180"/>
    </source>
</evidence>
<name>A0A4W4DR73_ELEEL</name>
<dbReference type="GeneTree" id="ENSGT00510000049239"/>
<evidence type="ECO:0000256" key="4">
    <source>
        <dbReference type="ARBA" id="ARBA00022989"/>
    </source>
</evidence>
<feature type="compositionally biased region" description="Polar residues" evidence="8">
    <location>
        <begin position="387"/>
        <end position="396"/>
    </location>
</feature>
<dbReference type="InterPro" id="IPR013783">
    <property type="entry name" value="Ig-like_fold"/>
</dbReference>
<keyword evidence="7" id="KW-0325">Glycoprotein</keyword>
<feature type="region of interest" description="Disordered" evidence="8">
    <location>
        <begin position="387"/>
        <end position="433"/>
    </location>
</feature>
<reference evidence="11" key="5">
    <citation type="submission" date="2025-09" db="UniProtKB">
        <authorList>
            <consortium name="Ensembl"/>
        </authorList>
    </citation>
    <scope>IDENTIFICATION</scope>
</reference>
<evidence type="ECO:0000256" key="3">
    <source>
        <dbReference type="ARBA" id="ARBA00022729"/>
    </source>
</evidence>
<dbReference type="KEGG" id="eee:113567475"/>